<keyword evidence="4" id="KW-1185">Reference proteome</keyword>
<reference evidence="3 4" key="1">
    <citation type="submission" date="2024-07" db="EMBL/GenBank/DDBJ databases">
        <title>Genomes of novel Serratia strains from suburban soil.</title>
        <authorList>
            <person name="Markert E.X."/>
            <person name="Severe K."/>
            <person name="Severe L."/>
            <person name="Twing K.I."/>
            <person name="Ward L.M."/>
        </authorList>
    </citation>
    <scope>NUCLEOTIDE SEQUENCE [LARGE SCALE GENOMIC DNA]</scope>
    <source>
        <strain evidence="3 4">3C-UT</strain>
    </source>
</reference>
<dbReference type="PROSITE" id="PS50878">
    <property type="entry name" value="RT_POL"/>
    <property type="match status" value="1"/>
</dbReference>
<dbReference type="InterPro" id="IPR051083">
    <property type="entry name" value="GrpII_Intron_Splice-Mob/Def"/>
</dbReference>
<protein>
    <submittedName>
        <fullName evidence="3">Reverse transcriptase domain-containing protein</fullName>
    </submittedName>
</protein>
<dbReference type="RefSeq" id="WP_368454356.1">
    <property type="nucleotide sequence ID" value="NZ_JBFQXQ010000004.1"/>
</dbReference>
<comment type="similarity">
    <text evidence="1">Belongs to the bacterial reverse transcriptase family.</text>
</comment>
<dbReference type="InterPro" id="IPR000477">
    <property type="entry name" value="RT_dom"/>
</dbReference>
<keyword evidence="3" id="KW-0808">Transferase</keyword>
<evidence type="ECO:0000259" key="2">
    <source>
        <dbReference type="PROSITE" id="PS50878"/>
    </source>
</evidence>
<sequence length="336" mass="39816">MSNRVKPTVANTQKEDRATQDWERAYRWLCQRRQHAPPNADVWDLRFHWPHRKAQWLNCVLAGEYRLSPMVVFHRRSRHWVQWSAHDALVLKWVAMRVDGKLPRHAQCHHLKGHGGVSGSTQCVSSAWRSGEWRFVYRTDIRGYYRHILKHQVAGQLHWHIADAVCRDLCLQWLHYSIEDGGEIVTPEKGICRGSALSPLIGGSLLRHVDSYFATREEIFYARYMDDFIFFTQTRWHLRKAVKRLHEFFDVGGFETHPDKTQLGRIEHGFDWLGLWYAPEGPRIAPRAIENHRAHITRLYEQSRRRKLSKAETDLSVREYETRWMTWAKHLLQNVG</sequence>
<evidence type="ECO:0000256" key="1">
    <source>
        <dbReference type="ARBA" id="ARBA00034120"/>
    </source>
</evidence>
<dbReference type="PANTHER" id="PTHR34047:SF8">
    <property type="entry name" value="PROTEIN YKFC"/>
    <property type="match status" value="1"/>
</dbReference>
<evidence type="ECO:0000313" key="3">
    <source>
        <dbReference type="EMBL" id="MEX3174717.1"/>
    </source>
</evidence>
<dbReference type="EMBL" id="JBFQXQ010000004">
    <property type="protein sequence ID" value="MEX3174717.1"/>
    <property type="molecule type" value="Genomic_DNA"/>
</dbReference>
<accession>A0ABV3UMB0</accession>
<feature type="domain" description="Reverse transcriptase" evidence="2">
    <location>
        <begin position="1"/>
        <end position="277"/>
    </location>
</feature>
<evidence type="ECO:0000313" key="4">
    <source>
        <dbReference type="Proteomes" id="UP001558101"/>
    </source>
</evidence>
<dbReference type="InterPro" id="IPR043502">
    <property type="entry name" value="DNA/RNA_pol_sf"/>
</dbReference>
<name>A0ABV3UMB0_9GAMM</name>
<keyword evidence="3" id="KW-0695">RNA-directed DNA polymerase</keyword>
<organism evidence="3 4">
    <name type="scientific">Serratia quinivorans</name>
    <dbReference type="NCBI Taxonomy" id="137545"/>
    <lineage>
        <taxon>Bacteria</taxon>
        <taxon>Pseudomonadati</taxon>
        <taxon>Pseudomonadota</taxon>
        <taxon>Gammaproteobacteria</taxon>
        <taxon>Enterobacterales</taxon>
        <taxon>Yersiniaceae</taxon>
        <taxon>Serratia</taxon>
    </lineage>
</organism>
<dbReference type="PANTHER" id="PTHR34047">
    <property type="entry name" value="NUCLEAR INTRON MATURASE 1, MITOCHONDRIAL-RELATED"/>
    <property type="match status" value="1"/>
</dbReference>
<proteinExistence type="inferred from homology"/>
<dbReference type="GO" id="GO:0003964">
    <property type="term" value="F:RNA-directed DNA polymerase activity"/>
    <property type="evidence" value="ECO:0007669"/>
    <property type="project" value="UniProtKB-KW"/>
</dbReference>
<dbReference type="Proteomes" id="UP001558101">
    <property type="component" value="Unassembled WGS sequence"/>
</dbReference>
<dbReference type="Pfam" id="PF00078">
    <property type="entry name" value="RVT_1"/>
    <property type="match status" value="1"/>
</dbReference>
<dbReference type="SUPFAM" id="SSF56672">
    <property type="entry name" value="DNA/RNA polymerases"/>
    <property type="match status" value="1"/>
</dbReference>
<comment type="caution">
    <text evidence="3">The sequence shown here is derived from an EMBL/GenBank/DDBJ whole genome shotgun (WGS) entry which is preliminary data.</text>
</comment>
<gene>
    <name evidence="3" type="ORF">AB4M04_21830</name>
</gene>
<keyword evidence="3" id="KW-0548">Nucleotidyltransferase</keyword>